<accession>A0A1G6VP08</accession>
<feature type="transmembrane region" description="Helical" evidence="1">
    <location>
        <begin position="220"/>
        <end position="237"/>
    </location>
</feature>
<feature type="transmembrane region" description="Helical" evidence="1">
    <location>
        <begin position="188"/>
        <end position="213"/>
    </location>
</feature>
<keyword evidence="1" id="KW-1133">Transmembrane helix</keyword>
<feature type="transmembrane region" description="Helical" evidence="1">
    <location>
        <begin position="330"/>
        <end position="349"/>
    </location>
</feature>
<feature type="transmembrane region" description="Helical" evidence="1">
    <location>
        <begin position="283"/>
        <end position="301"/>
    </location>
</feature>
<feature type="transmembrane region" description="Helical" evidence="1">
    <location>
        <begin position="21"/>
        <end position="43"/>
    </location>
</feature>
<feature type="transmembrane region" description="Helical" evidence="1">
    <location>
        <begin position="306"/>
        <end position="324"/>
    </location>
</feature>
<evidence type="ECO:0000313" key="2">
    <source>
        <dbReference type="EMBL" id="SDD55328.1"/>
    </source>
</evidence>
<proteinExistence type="predicted"/>
<evidence type="ECO:0000313" key="3">
    <source>
        <dbReference type="Proteomes" id="UP000199245"/>
    </source>
</evidence>
<organism evidence="2 3">
    <name type="scientific">Bradyrhizobium brasilense</name>
    <dbReference type="NCBI Taxonomy" id="1419277"/>
    <lineage>
        <taxon>Bacteria</taxon>
        <taxon>Pseudomonadati</taxon>
        <taxon>Pseudomonadota</taxon>
        <taxon>Alphaproteobacteria</taxon>
        <taxon>Hyphomicrobiales</taxon>
        <taxon>Nitrobacteraceae</taxon>
        <taxon>Bradyrhizobium</taxon>
    </lineage>
</organism>
<feature type="transmembrane region" description="Helical" evidence="1">
    <location>
        <begin position="104"/>
        <end position="123"/>
    </location>
</feature>
<dbReference type="AlphaFoldDB" id="A0A1G6VP08"/>
<sequence>MPGVAANHASFPRSSAIRQSVPLVTASLWLMLFAATLIFSVTLCDGRLIFTLDDPYIHLAVADHIRSGGYGVNASEVSSPSSSIIWPYLLAVTETLHLGAFGPLLINAAAAAATVVAFLRILESAELLGPGREKPLLFFVALLAIFSSSAIALPMTGMEHSLHVWATVATFGGLTEAARGRPPTAMHFAALVLLPLIRFEGIAFAIAAMMGFALLGQRRFAAAAAAVTLCAFAAYFARMASLGLPLLPSSVLLKSRIAESGYEGTGVFASILRNLGDSFADSAGFRLMLLGLALAAAMALLRSDRGALIVCATVLAAIAAHLGFGQYGWFYRYEVYIVALAVLALLYAVARARAVLSVPQWTAATLASVGLAGFASVGYVSAALETPFASRGVYEQHYQLGRFAQQLYRRPVAVNDLGLVAWGNPNFVLDLWGLGSERVRKAKRAGRYGPAEMAALADGHHVGVAMIYDSWFAQGVPANWRKVAILHTIPVTGARGDVSFYVTPVAEPELVAGALKAFASTLPERDRLEMVAP</sequence>
<name>A0A1G6VP08_9BRAD</name>
<gene>
    <name evidence="2" type="ORF">SAMN05216337_1012130</name>
</gene>
<keyword evidence="1" id="KW-0812">Transmembrane</keyword>
<feature type="transmembrane region" description="Helical" evidence="1">
    <location>
        <begin position="135"/>
        <end position="155"/>
    </location>
</feature>
<dbReference type="RefSeq" id="WP_092083180.1">
    <property type="nucleotide sequence ID" value="NZ_FMZW01000012.1"/>
</dbReference>
<feature type="transmembrane region" description="Helical" evidence="1">
    <location>
        <begin position="361"/>
        <end position="382"/>
    </location>
</feature>
<evidence type="ECO:0008006" key="4">
    <source>
        <dbReference type="Google" id="ProtNLM"/>
    </source>
</evidence>
<dbReference type="Proteomes" id="UP000199245">
    <property type="component" value="Unassembled WGS sequence"/>
</dbReference>
<evidence type="ECO:0000256" key="1">
    <source>
        <dbReference type="SAM" id="Phobius"/>
    </source>
</evidence>
<keyword evidence="1" id="KW-0472">Membrane</keyword>
<reference evidence="2 3" key="1">
    <citation type="submission" date="2016-10" db="EMBL/GenBank/DDBJ databases">
        <authorList>
            <person name="de Groot N.N."/>
        </authorList>
    </citation>
    <scope>NUCLEOTIDE SEQUENCE [LARGE SCALE GENOMIC DNA]</scope>
    <source>
        <strain evidence="2 3">R5</strain>
    </source>
</reference>
<dbReference type="EMBL" id="FMZW01000012">
    <property type="protein sequence ID" value="SDD55328.1"/>
    <property type="molecule type" value="Genomic_DNA"/>
</dbReference>
<protein>
    <recommendedName>
        <fullName evidence="4">Glycosyltransferase RgtA/B/C/D-like domain-containing protein</fullName>
    </recommendedName>
</protein>